<protein>
    <recommendedName>
        <fullName evidence="2">Collagen triple helix repeat</fullName>
    </recommendedName>
</protein>
<reference evidence="1" key="1">
    <citation type="submission" date="2020-05" db="EMBL/GenBank/DDBJ databases">
        <authorList>
            <person name="Chiriac C."/>
            <person name="Salcher M."/>
            <person name="Ghai R."/>
            <person name="Kavagutti S V."/>
        </authorList>
    </citation>
    <scope>NUCLEOTIDE SEQUENCE</scope>
</reference>
<gene>
    <name evidence="1" type="ORF">UFOVP357_10</name>
</gene>
<name>A0A6J7WRT9_9CAUD</name>
<evidence type="ECO:0000313" key="1">
    <source>
        <dbReference type="EMBL" id="CAB5220656.1"/>
    </source>
</evidence>
<organism evidence="1">
    <name type="scientific">uncultured Caudovirales phage</name>
    <dbReference type="NCBI Taxonomy" id="2100421"/>
    <lineage>
        <taxon>Viruses</taxon>
        <taxon>Duplodnaviria</taxon>
        <taxon>Heunggongvirae</taxon>
        <taxon>Uroviricota</taxon>
        <taxon>Caudoviricetes</taxon>
        <taxon>Peduoviridae</taxon>
        <taxon>Maltschvirus</taxon>
        <taxon>Maltschvirus maltsch</taxon>
    </lineage>
</organism>
<proteinExistence type="predicted"/>
<dbReference type="EMBL" id="LR798289">
    <property type="protein sequence ID" value="CAB5220656.1"/>
    <property type="molecule type" value="Genomic_DNA"/>
</dbReference>
<evidence type="ECO:0008006" key="2">
    <source>
        <dbReference type="Google" id="ProtNLM"/>
    </source>
</evidence>
<accession>A0A6J7WRT9</accession>
<dbReference type="Gene3D" id="1.20.5.320">
    <property type="entry name" value="6-Phosphogluconate Dehydrogenase, domain 3"/>
    <property type="match status" value="1"/>
</dbReference>
<sequence length="122" mass="12616">MSTQVNIEEPATVVVIDQENVDVTVQENAFSVVLAELGVQGAQGPQGPQGPAGANGIDRNTYVHNQNVPSAVWNIAHNLGSYPSVTVIDSAGTTVVGDVLYVSANAITITFSGSFSGQAFLN</sequence>